<evidence type="ECO:0000313" key="1">
    <source>
        <dbReference type="EMBL" id="MFD1392963.1"/>
    </source>
</evidence>
<dbReference type="RefSeq" id="WP_164510646.1">
    <property type="nucleotide sequence ID" value="NZ_JBHTMO010000013.1"/>
</dbReference>
<evidence type="ECO:0000313" key="2">
    <source>
        <dbReference type="Proteomes" id="UP001597249"/>
    </source>
</evidence>
<dbReference type="InterPro" id="IPR022372">
    <property type="entry name" value="Accessory_SS_Asp1"/>
</dbReference>
<protein>
    <submittedName>
        <fullName evidence="1">Accessory Sec system glycosyltransferase Asp1</fullName>
    </submittedName>
</protein>
<dbReference type="Pfam" id="PF16993">
    <property type="entry name" value="Asp1"/>
    <property type="match status" value="1"/>
</dbReference>
<organism evidence="1 2">
    <name type="scientific">Lacticaseibacillus jixianensis</name>
    <dbReference type="NCBI Taxonomy" id="2486012"/>
    <lineage>
        <taxon>Bacteria</taxon>
        <taxon>Bacillati</taxon>
        <taxon>Bacillota</taxon>
        <taxon>Bacilli</taxon>
        <taxon>Lactobacillales</taxon>
        <taxon>Lactobacillaceae</taxon>
        <taxon>Lacticaseibacillus</taxon>
    </lineage>
</organism>
<comment type="caution">
    <text evidence="1">The sequence shown here is derived from an EMBL/GenBank/DDBJ whole genome shotgun (WGS) entry which is preliminary data.</text>
</comment>
<keyword evidence="2" id="KW-1185">Reference proteome</keyword>
<reference evidence="2" key="1">
    <citation type="journal article" date="2019" name="Int. J. Syst. Evol. Microbiol.">
        <title>The Global Catalogue of Microorganisms (GCM) 10K type strain sequencing project: providing services to taxonomists for standard genome sequencing and annotation.</title>
        <authorList>
            <consortium name="The Broad Institute Genomics Platform"/>
            <consortium name="The Broad Institute Genome Sequencing Center for Infectious Disease"/>
            <person name="Wu L."/>
            <person name="Ma J."/>
        </authorList>
    </citation>
    <scope>NUCLEOTIDE SEQUENCE [LARGE SCALE GENOMIC DNA]</scope>
    <source>
        <strain evidence="2">CCM 8911</strain>
    </source>
</reference>
<dbReference type="Proteomes" id="UP001597249">
    <property type="component" value="Unassembled WGS sequence"/>
</dbReference>
<proteinExistence type="predicted"/>
<sequence>MDYFIEGTLNINNTVIEKAAIKRLEVFQKIGRPARLVLLEYSPQWALTVNQDQQDSVVGLFDHIQKAEGFTGQKLTLNGLDARLGYYDRTPLSKARTVDYTDGDRLVARVHVIPGGAVDTVTYVGAAEQTLETDRYDARGFLSRRQFWYGGRRTHEEYLSPAGTLQMEVSFNDDGKEIGLIRLIEPDQHFFSMRALIEAYVQQELGEASALVCDRRNYDWLLASWPAQQRFQRLYNSAPTAAVPEAVPLARKSMPTLPAAVVIDEYRGEAQRVVDGWRQVLVSEGERGDGRNR</sequence>
<name>A0ABW4BAB9_9LACO</name>
<gene>
    <name evidence="1" type="primary">asp1</name>
    <name evidence="1" type="ORF">ACFQ3L_05065</name>
</gene>
<dbReference type="EMBL" id="JBHTMO010000013">
    <property type="protein sequence ID" value="MFD1392963.1"/>
    <property type="molecule type" value="Genomic_DNA"/>
</dbReference>
<accession>A0ABW4BAB9</accession>